<organism evidence="1">
    <name type="scientific">marine metagenome</name>
    <dbReference type="NCBI Taxonomy" id="408172"/>
    <lineage>
        <taxon>unclassified sequences</taxon>
        <taxon>metagenomes</taxon>
        <taxon>ecological metagenomes</taxon>
    </lineage>
</organism>
<protein>
    <submittedName>
        <fullName evidence="1">Uncharacterized protein</fullName>
    </submittedName>
</protein>
<dbReference type="AlphaFoldDB" id="A0A382QL51"/>
<reference evidence="1" key="1">
    <citation type="submission" date="2018-05" db="EMBL/GenBank/DDBJ databases">
        <authorList>
            <person name="Lanie J.A."/>
            <person name="Ng W.-L."/>
            <person name="Kazmierczak K.M."/>
            <person name="Andrzejewski T.M."/>
            <person name="Davidsen T.M."/>
            <person name="Wayne K.J."/>
            <person name="Tettelin H."/>
            <person name="Glass J.I."/>
            <person name="Rusch D."/>
            <person name="Podicherti R."/>
            <person name="Tsui H.-C.T."/>
            <person name="Winkler M.E."/>
        </authorList>
    </citation>
    <scope>NUCLEOTIDE SEQUENCE</scope>
</reference>
<sequence length="31" mass="3453">PLDLAISRESPQQAYGIAELSKARRRLLGKD</sequence>
<name>A0A382QL51_9ZZZZ</name>
<evidence type="ECO:0000313" key="1">
    <source>
        <dbReference type="EMBL" id="SVC86186.1"/>
    </source>
</evidence>
<accession>A0A382QL51</accession>
<feature type="non-terminal residue" evidence="1">
    <location>
        <position position="1"/>
    </location>
</feature>
<proteinExistence type="predicted"/>
<dbReference type="EMBL" id="UINC01115280">
    <property type="protein sequence ID" value="SVC86186.1"/>
    <property type="molecule type" value="Genomic_DNA"/>
</dbReference>
<gene>
    <name evidence="1" type="ORF">METZ01_LOCUS339040</name>
</gene>